<dbReference type="InterPro" id="IPR011989">
    <property type="entry name" value="ARM-like"/>
</dbReference>
<evidence type="ECO:0000256" key="2">
    <source>
        <dbReference type="ARBA" id="ARBA00004117"/>
    </source>
</evidence>
<dbReference type="GO" id="GO:0005198">
    <property type="term" value="F:structural molecule activity"/>
    <property type="evidence" value="ECO:0007669"/>
    <property type="project" value="InterPro"/>
</dbReference>
<reference evidence="6 7" key="1">
    <citation type="submission" date="2019-02" db="EMBL/GenBank/DDBJ databases">
        <title>Deep-cultivation of Planctomycetes and their phenomic and genomic characterization uncovers novel biology.</title>
        <authorList>
            <person name="Wiegand S."/>
            <person name="Jogler M."/>
            <person name="Boedeker C."/>
            <person name="Pinto D."/>
            <person name="Vollmers J."/>
            <person name="Rivas-Marin E."/>
            <person name="Kohn T."/>
            <person name="Peeters S.H."/>
            <person name="Heuer A."/>
            <person name="Rast P."/>
            <person name="Oberbeckmann S."/>
            <person name="Bunk B."/>
            <person name="Jeske O."/>
            <person name="Meyerdierks A."/>
            <person name="Storesund J.E."/>
            <person name="Kallscheuer N."/>
            <person name="Luecker S."/>
            <person name="Lage O.M."/>
            <person name="Pohl T."/>
            <person name="Merkel B.J."/>
            <person name="Hornburger P."/>
            <person name="Mueller R.-W."/>
            <person name="Bruemmer F."/>
            <person name="Labrenz M."/>
            <person name="Spormann A.M."/>
            <person name="Op den Camp H."/>
            <person name="Overmann J."/>
            <person name="Amann R."/>
            <person name="Jetten M.S.M."/>
            <person name="Mascher T."/>
            <person name="Medema M.H."/>
            <person name="Devos D.P."/>
            <person name="Kaster A.-K."/>
            <person name="Ovreas L."/>
            <person name="Rohde M."/>
            <person name="Galperin M.Y."/>
            <person name="Jogler C."/>
        </authorList>
    </citation>
    <scope>NUCLEOTIDE SEQUENCE [LARGE SCALE GENOMIC DNA]</scope>
    <source>
        <strain evidence="6 7">V22</strain>
    </source>
</reference>
<proteinExistence type="predicted"/>
<feature type="compositionally biased region" description="Basic and acidic residues" evidence="5">
    <location>
        <begin position="606"/>
        <end position="632"/>
    </location>
</feature>
<keyword evidence="7" id="KW-1185">Reference proteome</keyword>
<keyword evidence="6" id="KW-0966">Cell projection</keyword>
<evidence type="ECO:0000256" key="4">
    <source>
        <dbReference type="ARBA" id="ARBA00023143"/>
    </source>
</evidence>
<feature type="compositionally biased region" description="Acidic residues" evidence="5">
    <location>
        <begin position="639"/>
        <end position="649"/>
    </location>
</feature>
<dbReference type="Proteomes" id="UP000319976">
    <property type="component" value="Chromosome"/>
</dbReference>
<organism evidence="6 7">
    <name type="scientific">Calycomorphotria hydatis</name>
    <dbReference type="NCBI Taxonomy" id="2528027"/>
    <lineage>
        <taxon>Bacteria</taxon>
        <taxon>Pseudomonadati</taxon>
        <taxon>Planctomycetota</taxon>
        <taxon>Planctomycetia</taxon>
        <taxon>Planctomycetales</taxon>
        <taxon>Planctomycetaceae</taxon>
        <taxon>Calycomorphotria</taxon>
    </lineage>
</organism>
<dbReference type="Pfam" id="PF13646">
    <property type="entry name" value="HEAT_2"/>
    <property type="match status" value="1"/>
</dbReference>
<dbReference type="SUPFAM" id="SSF48371">
    <property type="entry name" value="ARM repeat"/>
    <property type="match status" value="1"/>
</dbReference>
<protein>
    <submittedName>
        <fullName evidence="6">Flagellar basal body P-ring protein</fullName>
    </submittedName>
</protein>
<dbReference type="AlphaFoldDB" id="A0A517T425"/>
<keyword evidence="6" id="KW-0282">Flagellum</keyword>
<sequence>MSARRLMRPVLGLLLLALAMFTAGCSSLGLSSLEWANWEEMTAMPWDEDKDEPQTARDLLDELETKVDTPMIGEYTSISGLNAIILQGVGLVVNLDGTGEDPPPSSFRRTLIDEMNRRDIPGPNEILRSPNTALVVVRGFLSPLVREGDTFDIEVRLPPNSEATSLAGGTLLATYLYEAQVAPTGQLLQGHEMGTAEGPILISTGIGGDANDLAGVLRRGRVVGGGKSKIDRNLSMFLRNEYRSIRNSRRVADRIGKRFHSYDDHGLREPLAEAKTDQKIEVKIHPEYADNYPRYLQVIRNIAFRESEVARRVRMRRLEDQLNEPATAERAALQLEALGQPGLPILQRALKSKDLEVRFHAGMSLAYLGEPDGLESLAEAAREEPAFRVFALAAMAASKEAEANMLLRSLLSESSAETRYGAFRSLTVLDENDPFVRGETMEGGYKLHALDVEGPPLVHLTHKQRTEVVIFGADQKLQLPIAARAGNHIIVSAPPGSDTVSVSRYQVGQPDKKETVPATLADVIRACDKLGANYPDIAAFLVQAHHQNNLAGAIAIDELPEAGRVYYRNGGGDTIGGRSVEARVGSGGLTPNLFRAIGEEDSENNDPVKDDSIYLPDTKSDDKKEKSRDQMTKSKSMPLDEDIEDDSDSMEPKKLAQAEEFEDFNDEPPSQSSGKSWLTMPAMPQLPSFNFGGVPEQYEPEVE</sequence>
<dbReference type="KEGG" id="chya:V22_03250"/>
<keyword evidence="6" id="KW-0969">Cilium</keyword>
<dbReference type="InterPro" id="IPR001782">
    <property type="entry name" value="Flag_FlgI"/>
</dbReference>
<dbReference type="PROSITE" id="PS51257">
    <property type="entry name" value="PROKAR_LIPOPROTEIN"/>
    <property type="match status" value="1"/>
</dbReference>
<keyword evidence="4" id="KW-0975">Bacterial flagellum</keyword>
<dbReference type="PRINTS" id="PR01010">
    <property type="entry name" value="FLGPRINGFLGI"/>
</dbReference>
<accession>A0A517T425</accession>
<dbReference type="Gene3D" id="1.25.10.10">
    <property type="entry name" value="Leucine-rich Repeat Variant"/>
    <property type="match status" value="1"/>
</dbReference>
<evidence type="ECO:0000256" key="3">
    <source>
        <dbReference type="ARBA" id="ARBA00022729"/>
    </source>
</evidence>
<dbReference type="GO" id="GO:0009428">
    <property type="term" value="C:bacterial-type flagellum basal body, distal rod, P ring"/>
    <property type="evidence" value="ECO:0007669"/>
    <property type="project" value="InterPro"/>
</dbReference>
<keyword evidence="3" id="KW-0732">Signal</keyword>
<name>A0A517T425_9PLAN</name>
<dbReference type="RefSeq" id="WP_197439864.1">
    <property type="nucleotide sequence ID" value="NZ_CP036316.1"/>
</dbReference>
<evidence type="ECO:0000313" key="6">
    <source>
        <dbReference type="EMBL" id="QDT63125.1"/>
    </source>
</evidence>
<dbReference type="Pfam" id="PF02119">
    <property type="entry name" value="FlgI"/>
    <property type="match status" value="1"/>
</dbReference>
<dbReference type="GO" id="GO:0071973">
    <property type="term" value="P:bacterial-type flagellum-dependent cell motility"/>
    <property type="evidence" value="ECO:0007669"/>
    <property type="project" value="InterPro"/>
</dbReference>
<evidence type="ECO:0000256" key="1">
    <source>
        <dbReference type="ARBA" id="ARBA00002591"/>
    </source>
</evidence>
<dbReference type="EMBL" id="CP036316">
    <property type="protein sequence ID" value="QDT63125.1"/>
    <property type="molecule type" value="Genomic_DNA"/>
</dbReference>
<dbReference type="PANTHER" id="PTHR30381:SF0">
    <property type="entry name" value="FLAGELLAR P-RING PROTEIN"/>
    <property type="match status" value="1"/>
</dbReference>
<gene>
    <name evidence="6" type="ORF">V22_03250</name>
</gene>
<comment type="subcellular location">
    <subcellularLocation>
        <location evidence="2">Bacterial flagellum basal body</location>
    </subcellularLocation>
</comment>
<dbReference type="PANTHER" id="PTHR30381">
    <property type="entry name" value="FLAGELLAR P-RING PERIPLASMIC PROTEIN FLGI"/>
    <property type="match status" value="1"/>
</dbReference>
<evidence type="ECO:0000256" key="5">
    <source>
        <dbReference type="SAM" id="MobiDB-lite"/>
    </source>
</evidence>
<evidence type="ECO:0000313" key="7">
    <source>
        <dbReference type="Proteomes" id="UP000319976"/>
    </source>
</evidence>
<feature type="region of interest" description="Disordered" evidence="5">
    <location>
        <begin position="597"/>
        <end position="703"/>
    </location>
</feature>
<dbReference type="GO" id="GO:0030288">
    <property type="term" value="C:outer membrane-bounded periplasmic space"/>
    <property type="evidence" value="ECO:0007669"/>
    <property type="project" value="InterPro"/>
</dbReference>
<dbReference type="InterPro" id="IPR016024">
    <property type="entry name" value="ARM-type_fold"/>
</dbReference>
<comment type="function">
    <text evidence="1">Assembles around the rod to form the L-ring and probably protects the motor/basal body from shearing forces during rotation.</text>
</comment>